<evidence type="ECO:0000313" key="2">
    <source>
        <dbReference type="Proteomes" id="UP000887566"/>
    </source>
</evidence>
<proteinExistence type="predicted"/>
<dbReference type="WBParaSite" id="PSAMB.scaffold2404size23397.g17614.t1">
    <property type="protein sequence ID" value="PSAMB.scaffold2404size23397.g17614.t1"/>
    <property type="gene ID" value="PSAMB.scaffold2404size23397.g17614"/>
</dbReference>
<accession>A0A914VUD2</accession>
<reference evidence="3" key="1">
    <citation type="submission" date="2022-11" db="UniProtKB">
        <authorList>
            <consortium name="WormBaseParasite"/>
        </authorList>
    </citation>
    <scope>IDENTIFICATION</scope>
</reference>
<sequence>MADDGKSTLEELEGKIESVFEKTKGALHHAAEKANEFVHLAMTAEALPDTVECEPILDEEDRVKMGLEWPHAKEQTETVGDESPNVSPPVEYDELFKRNSAS</sequence>
<protein>
    <submittedName>
        <fullName evidence="3">Uncharacterized protein</fullName>
    </submittedName>
</protein>
<keyword evidence="2" id="KW-1185">Reference proteome</keyword>
<name>A0A914VUD2_9BILA</name>
<evidence type="ECO:0000256" key="1">
    <source>
        <dbReference type="SAM" id="MobiDB-lite"/>
    </source>
</evidence>
<dbReference type="AlphaFoldDB" id="A0A914VUD2"/>
<dbReference type="Proteomes" id="UP000887566">
    <property type="component" value="Unplaced"/>
</dbReference>
<evidence type="ECO:0000313" key="3">
    <source>
        <dbReference type="WBParaSite" id="PSAMB.scaffold2404size23397.g17614.t1"/>
    </source>
</evidence>
<organism evidence="2 3">
    <name type="scientific">Plectus sambesii</name>
    <dbReference type="NCBI Taxonomy" id="2011161"/>
    <lineage>
        <taxon>Eukaryota</taxon>
        <taxon>Metazoa</taxon>
        <taxon>Ecdysozoa</taxon>
        <taxon>Nematoda</taxon>
        <taxon>Chromadorea</taxon>
        <taxon>Plectida</taxon>
        <taxon>Plectina</taxon>
        <taxon>Plectoidea</taxon>
        <taxon>Plectidae</taxon>
        <taxon>Plectus</taxon>
    </lineage>
</organism>
<feature type="region of interest" description="Disordered" evidence="1">
    <location>
        <begin position="70"/>
        <end position="102"/>
    </location>
</feature>